<comment type="caution">
    <text evidence="9">The sequence shown here is derived from an EMBL/GenBank/DDBJ whole genome shotgun (WGS) entry which is preliminary data.</text>
</comment>
<dbReference type="GO" id="GO:0008233">
    <property type="term" value="F:peptidase activity"/>
    <property type="evidence" value="ECO:0007669"/>
    <property type="project" value="UniProtKB-KW"/>
</dbReference>
<evidence type="ECO:0000256" key="2">
    <source>
        <dbReference type="ARBA" id="ARBA00009045"/>
    </source>
</evidence>
<name>A0ABW1Z5W0_9BACT</name>
<dbReference type="Pfam" id="PF01694">
    <property type="entry name" value="Rhomboid"/>
    <property type="match status" value="1"/>
</dbReference>
<dbReference type="InterPro" id="IPR050925">
    <property type="entry name" value="Rhomboid_protease_S54"/>
</dbReference>
<dbReference type="Gene3D" id="1.20.1540.10">
    <property type="entry name" value="Rhomboid-like"/>
    <property type="match status" value="1"/>
</dbReference>
<sequence length="299" mass="32412">MNSTQELEFAHTHPVLSEGEVVPAEQAAERPDSWWSYPATYTLLAVNLIVFAAMLPGSPLSTAFFHHDWLRVFTAQFDGASLVRFGGCDSEYVLAGQWWRLLTACFVHGTTLHILLNLWCLWNLGLFGERLLGRYGLVAVYALTGIAGNLLSIALGVLAKTPTLIVGASGAVFGIAGILIVLLSNRGLARDGVPWSEIRSLRAQVGLFAVANLVLGWGSDLVPMLSPRTLRLLHINVEDAPRVGNSAHLGGFLCGLLLGWPLFSRMIVGKEPYRARQRVTFAAALLGLSMIGYALSKFA</sequence>
<evidence type="ECO:0000256" key="5">
    <source>
        <dbReference type="ARBA" id="ARBA00022989"/>
    </source>
</evidence>
<proteinExistence type="inferred from homology"/>
<evidence type="ECO:0000256" key="3">
    <source>
        <dbReference type="ARBA" id="ARBA00022692"/>
    </source>
</evidence>
<dbReference type="InterPro" id="IPR035952">
    <property type="entry name" value="Rhomboid-like_sf"/>
</dbReference>
<organism evidence="9 10">
    <name type="scientific">Granulicella cerasi</name>
    <dbReference type="NCBI Taxonomy" id="741063"/>
    <lineage>
        <taxon>Bacteria</taxon>
        <taxon>Pseudomonadati</taxon>
        <taxon>Acidobacteriota</taxon>
        <taxon>Terriglobia</taxon>
        <taxon>Terriglobales</taxon>
        <taxon>Acidobacteriaceae</taxon>
        <taxon>Granulicella</taxon>
    </lineage>
</organism>
<dbReference type="Proteomes" id="UP001596391">
    <property type="component" value="Unassembled WGS sequence"/>
</dbReference>
<dbReference type="EMBL" id="JBHSWI010000001">
    <property type="protein sequence ID" value="MFC6644817.1"/>
    <property type="molecule type" value="Genomic_DNA"/>
</dbReference>
<keyword evidence="3 7" id="KW-0812">Transmembrane</keyword>
<evidence type="ECO:0000259" key="8">
    <source>
        <dbReference type="Pfam" id="PF01694"/>
    </source>
</evidence>
<accession>A0ABW1Z5W0</accession>
<evidence type="ECO:0000313" key="10">
    <source>
        <dbReference type="Proteomes" id="UP001596391"/>
    </source>
</evidence>
<comment type="subcellular location">
    <subcellularLocation>
        <location evidence="1">Membrane</location>
        <topology evidence="1">Multi-pass membrane protein</topology>
    </subcellularLocation>
</comment>
<gene>
    <name evidence="9" type="ORF">ACFQBQ_04265</name>
</gene>
<feature type="transmembrane region" description="Helical" evidence="7">
    <location>
        <begin position="164"/>
        <end position="184"/>
    </location>
</feature>
<dbReference type="PANTHER" id="PTHR43731">
    <property type="entry name" value="RHOMBOID PROTEASE"/>
    <property type="match status" value="1"/>
</dbReference>
<keyword evidence="10" id="KW-1185">Reference proteome</keyword>
<feature type="transmembrane region" description="Helical" evidence="7">
    <location>
        <begin position="34"/>
        <end position="55"/>
    </location>
</feature>
<keyword evidence="6 7" id="KW-0472">Membrane</keyword>
<dbReference type="SUPFAM" id="SSF144091">
    <property type="entry name" value="Rhomboid-like"/>
    <property type="match status" value="1"/>
</dbReference>
<dbReference type="PANTHER" id="PTHR43731:SF14">
    <property type="entry name" value="PRESENILIN-ASSOCIATED RHOMBOID-LIKE PROTEIN, MITOCHONDRIAL"/>
    <property type="match status" value="1"/>
</dbReference>
<dbReference type="GO" id="GO:0006508">
    <property type="term" value="P:proteolysis"/>
    <property type="evidence" value="ECO:0007669"/>
    <property type="project" value="UniProtKB-KW"/>
</dbReference>
<evidence type="ECO:0000256" key="4">
    <source>
        <dbReference type="ARBA" id="ARBA00022801"/>
    </source>
</evidence>
<feature type="transmembrane region" description="Helical" evidence="7">
    <location>
        <begin position="205"/>
        <end position="226"/>
    </location>
</feature>
<feature type="transmembrane region" description="Helical" evidence="7">
    <location>
        <begin position="136"/>
        <end position="158"/>
    </location>
</feature>
<keyword evidence="4 9" id="KW-0378">Hydrolase</keyword>
<reference evidence="10" key="1">
    <citation type="journal article" date="2019" name="Int. J. Syst. Evol. Microbiol.">
        <title>The Global Catalogue of Microorganisms (GCM) 10K type strain sequencing project: providing services to taxonomists for standard genome sequencing and annotation.</title>
        <authorList>
            <consortium name="The Broad Institute Genomics Platform"/>
            <consortium name="The Broad Institute Genome Sequencing Center for Infectious Disease"/>
            <person name="Wu L."/>
            <person name="Ma J."/>
        </authorList>
    </citation>
    <scope>NUCLEOTIDE SEQUENCE [LARGE SCALE GENOMIC DNA]</scope>
    <source>
        <strain evidence="10">CGMCC 1.16026</strain>
    </source>
</reference>
<evidence type="ECO:0000256" key="1">
    <source>
        <dbReference type="ARBA" id="ARBA00004141"/>
    </source>
</evidence>
<protein>
    <submittedName>
        <fullName evidence="9">Rhomboid family intramembrane serine protease</fullName>
        <ecNumber evidence="9">3.4.21.-</ecNumber>
    </submittedName>
</protein>
<feature type="domain" description="Peptidase S54 rhomboid" evidence="8">
    <location>
        <begin position="96"/>
        <end position="264"/>
    </location>
</feature>
<comment type="similarity">
    <text evidence="2">Belongs to the peptidase S54 family.</text>
</comment>
<keyword evidence="5 7" id="KW-1133">Transmembrane helix</keyword>
<feature type="transmembrane region" description="Helical" evidence="7">
    <location>
        <begin position="246"/>
        <end position="267"/>
    </location>
</feature>
<dbReference type="InterPro" id="IPR022764">
    <property type="entry name" value="Peptidase_S54_rhomboid_dom"/>
</dbReference>
<feature type="transmembrane region" description="Helical" evidence="7">
    <location>
        <begin position="279"/>
        <end position="296"/>
    </location>
</feature>
<evidence type="ECO:0000256" key="6">
    <source>
        <dbReference type="ARBA" id="ARBA00023136"/>
    </source>
</evidence>
<dbReference type="RefSeq" id="WP_263372631.1">
    <property type="nucleotide sequence ID" value="NZ_JAGSYD010000006.1"/>
</dbReference>
<keyword evidence="9" id="KW-0645">Protease</keyword>
<evidence type="ECO:0000256" key="7">
    <source>
        <dbReference type="SAM" id="Phobius"/>
    </source>
</evidence>
<feature type="transmembrane region" description="Helical" evidence="7">
    <location>
        <begin position="101"/>
        <end position="124"/>
    </location>
</feature>
<dbReference type="EC" id="3.4.21.-" evidence="9"/>
<evidence type="ECO:0000313" key="9">
    <source>
        <dbReference type="EMBL" id="MFC6644817.1"/>
    </source>
</evidence>